<protein>
    <submittedName>
        <fullName evidence="2">Uncharacterized protein YwjB</fullName>
    </submittedName>
</protein>
<keyword evidence="3" id="KW-1185">Reference proteome</keyword>
<name>A0AA35WNR8_GEOBA</name>
<sequence length="183" mass="20028">MPEVILYVASSLDGYIARPDGAVDWLDDIPEQGEGPAEDYGYGEFIAGVGVVMMGRATYEQLLSFDVDYPYPGTEGFVFSRTRAGEQDENVQFVDGADIPGLVNRLKASSDKNIWLIGGGLLVQEFLKLDLIDRMEIFILPVILGEGIPLFPPPTPQISLNLVAVRSHDNGMAQLTYVRASQC</sequence>
<evidence type="ECO:0000259" key="1">
    <source>
        <dbReference type="Pfam" id="PF01872"/>
    </source>
</evidence>
<comment type="caution">
    <text evidence="2">The sequence shown here is derived from an EMBL/GenBank/DDBJ whole genome shotgun (WGS) entry which is preliminary data.</text>
</comment>
<dbReference type="PANTHER" id="PTHR38011:SF11">
    <property type="entry name" value="2,5-DIAMINO-6-RIBOSYLAMINO-4(3H)-PYRIMIDINONE 5'-PHOSPHATE REDUCTASE"/>
    <property type="match status" value="1"/>
</dbReference>
<dbReference type="GO" id="GO:0009231">
    <property type="term" value="P:riboflavin biosynthetic process"/>
    <property type="evidence" value="ECO:0007669"/>
    <property type="project" value="InterPro"/>
</dbReference>
<accession>A0AA35WNR8</accession>
<reference evidence="2" key="1">
    <citation type="submission" date="2023-03" db="EMBL/GenBank/DDBJ databases">
        <authorList>
            <person name="Steffen K."/>
            <person name="Cardenas P."/>
        </authorList>
    </citation>
    <scope>NUCLEOTIDE SEQUENCE</scope>
</reference>
<dbReference type="EMBL" id="CASHTH010001874">
    <property type="protein sequence ID" value="CAI8021175.1"/>
    <property type="molecule type" value="Genomic_DNA"/>
</dbReference>
<dbReference type="GO" id="GO:0008703">
    <property type="term" value="F:5-amino-6-(5-phosphoribosylamino)uracil reductase activity"/>
    <property type="evidence" value="ECO:0007669"/>
    <property type="project" value="InterPro"/>
</dbReference>
<organism evidence="2 3">
    <name type="scientific">Geodia barretti</name>
    <name type="common">Barrett's horny sponge</name>
    <dbReference type="NCBI Taxonomy" id="519541"/>
    <lineage>
        <taxon>Eukaryota</taxon>
        <taxon>Metazoa</taxon>
        <taxon>Porifera</taxon>
        <taxon>Demospongiae</taxon>
        <taxon>Heteroscleromorpha</taxon>
        <taxon>Tetractinellida</taxon>
        <taxon>Astrophorina</taxon>
        <taxon>Geodiidae</taxon>
        <taxon>Geodia</taxon>
    </lineage>
</organism>
<dbReference type="SUPFAM" id="SSF53597">
    <property type="entry name" value="Dihydrofolate reductase-like"/>
    <property type="match status" value="1"/>
</dbReference>
<evidence type="ECO:0000313" key="2">
    <source>
        <dbReference type="EMBL" id="CAI8021175.1"/>
    </source>
</evidence>
<dbReference type="InterPro" id="IPR050765">
    <property type="entry name" value="Riboflavin_Biosynth_HTPR"/>
</dbReference>
<dbReference type="InterPro" id="IPR024072">
    <property type="entry name" value="DHFR-like_dom_sf"/>
</dbReference>
<gene>
    <name evidence="2" type="ORF">GBAR_LOCUS12598</name>
</gene>
<dbReference type="PANTHER" id="PTHR38011">
    <property type="entry name" value="DIHYDROFOLATE REDUCTASE FAMILY PROTEIN (AFU_ORTHOLOGUE AFUA_8G06820)"/>
    <property type="match status" value="1"/>
</dbReference>
<feature type="domain" description="Bacterial bifunctional deaminase-reductase C-terminal" evidence="1">
    <location>
        <begin position="81"/>
        <end position="172"/>
    </location>
</feature>
<evidence type="ECO:0000313" key="3">
    <source>
        <dbReference type="Proteomes" id="UP001174909"/>
    </source>
</evidence>
<dbReference type="AlphaFoldDB" id="A0AA35WNR8"/>
<dbReference type="Gene3D" id="3.40.430.10">
    <property type="entry name" value="Dihydrofolate Reductase, subunit A"/>
    <property type="match status" value="1"/>
</dbReference>
<dbReference type="Proteomes" id="UP001174909">
    <property type="component" value="Unassembled WGS sequence"/>
</dbReference>
<dbReference type="InterPro" id="IPR002734">
    <property type="entry name" value="RibDG_C"/>
</dbReference>
<proteinExistence type="predicted"/>
<dbReference type="Pfam" id="PF01872">
    <property type="entry name" value="RibD_C"/>
    <property type="match status" value="1"/>
</dbReference>